<sequence>MPLIPNPKPVDLAAFDAPDDTAEVKYGLPRYVHFCKHCVISNQRPNSAVEYEHTKASKKATINFDEEGVCDACRYGEQKRGTIDWKAREDQLAALCDKFRSKSGYDCLLPGSGGKDSFYASHILKTRFGMHPLTCTWAPHVYTEWGWKNFQSWLHAGFDNYLMTPNGRAHRLLTRLAVENLFHPFQAFIFGQKSLAPKMAVLHDIPFVVYGENEAEYGNPIGDTSSARRDWSYFTSSDKSKIYLGGTSMASLVNDYGLDEQDLLPYLPADPAQIEKKQVEVHYLGYYLKWHPQSCYYYAVEHGGFEASPERTPGTYSKYNSIDDRIDDFHYYTTFTKFGIGRATYDAAQEIRSGDIDRDEGVALVRRYDGEFPERFAEEIFRYLSINPKEFPKASKMFESPVMDRDYFMRLADNFRSPHLWKREGGQWKLRHTVWQEPTA</sequence>
<dbReference type="Proteomes" id="UP000651050">
    <property type="component" value="Unassembled WGS sequence"/>
</dbReference>
<dbReference type="AlphaFoldDB" id="A0A931H3H1"/>
<keyword evidence="2" id="KW-1185">Reference proteome</keyword>
<dbReference type="NCBIfam" id="TIGR03573">
    <property type="entry name" value="WbuX"/>
    <property type="match status" value="1"/>
</dbReference>
<reference evidence="1" key="1">
    <citation type="submission" date="2020-11" db="EMBL/GenBank/DDBJ databases">
        <title>Bacterial whole genome sequence for Caenimonas sp. DR4.4.</title>
        <authorList>
            <person name="Le V."/>
            <person name="Ko S.-R."/>
            <person name="Ahn C.-Y."/>
            <person name="Oh H.-M."/>
        </authorList>
    </citation>
    <scope>NUCLEOTIDE SEQUENCE</scope>
    <source>
        <strain evidence="1">DR4.4</strain>
    </source>
</reference>
<gene>
    <name evidence="1" type="ORF">I5803_07535</name>
</gene>
<evidence type="ECO:0000313" key="1">
    <source>
        <dbReference type="EMBL" id="MBG9387866.1"/>
    </source>
</evidence>
<accession>A0A931H3H1</accession>
<evidence type="ECO:0000313" key="2">
    <source>
        <dbReference type="Proteomes" id="UP000651050"/>
    </source>
</evidence>
<proteinExistence type="predicted"/>
<dbReference type="SUPFAM" id="SSF52402">
    <property type="entry name" value="Adenine nucleotide alpha hydrolases-like"/>
    <property type="match status" value="1"/>
</dbReference>
<comment type="caution">
    <text evidence="1">The sequence shown here is derived from an EMBL/GenBank/DDBJ whole genome shotgun (WGS) entry which is preliminary data.</text>
</comment>
<dbReference type="EMBL" id="JADWYS010000001">
    <property type="protein sequence ID" value="MBG9387866.1"/>
    <property type="molecule type" value="Genomic_DNA"/>
</dbReference>
<organism evidence="1 2">
    <name type="scientific">Caenimonas aquaedulcis</name>
    <dbReference type="NCBI Taxonomy" id="2793270"/>
    <lineage>
        <taxon>Bacteria</taxon>
        <taxon>Pseudomonadati</taxon>
        <taxon>Pseudomonadota</taxon>
        <taxon>Betaproteobacteria</taxon>
        <taxon>Burkholderiales</taxon>
        <taxon>Comamonadaceae</taxon>
        <taxon>Caenimonas</taxon>
    </lineage>
</organism>
<name>A0A931H3H1_9BURK</name>
<dbReference type="RefSeq" id="WP_196985758.1">
    <property type="nucleotide sequence ID" value="NZ_JADWYS010000001.1"/>
</dbReference>
<dbReference type="InterPro" id="IPR020022">
    <property type="entry name" value="N-acetyl_sugar_amidoTrfase"/>
</dbReference>
<protein>
    <submittedName>
        <fullName evidence="1">N-acetyl sugar amidotransferase</fullName>
    </submittedName>
</protein>